<dbReference type="PANTHER" id="PTHR43316">
    <property type="entry name" value="HYDROLASE, HALOACID DELAHOGENASE-RELATED"/>
    <property type="match status" value="1"/>
</dbReference>
<name>A0A285CNY1_9BACI</name>
<organism evidence="2 3">
    <name type="scientific">Bacillus oleivorans</name>
    <dbReference type="NCBI Taxonomy" id="1448271"/>
    <lineage>
        <taxon>Bacteria</taxon>
        <taxon>Bacillati</taxon>
        <taxon>Bacillota</taxon>
        <taxon>Bacilli</taxon>
        <taxon>Bacillales</taxon>
        <taxon>Bacillaceae</taxon>
        <taxon>Bacillus</taxon>
    </lineage>
</organism>
<dbReference type="InterPro" id="IPR006439">
    <property type="entry name" value="HAD-SF_hydro_IA"/>
</dbReference>
<accession>A0A285CNY1</accession>
<proteinExistence type="predicted"/>
<dbReference type="InterPro" id="IPR036412">
    <property type="entry name" value="HAD-like_sf"/>
</dbReference>
<dbReference type="Gene3D" id="3.40.50.1000">
    <property type="entry name" value="HAD superfamily/HAD-like"/>
    <property type="match status" value="1"/>
</dbReference>
<dbReference type="Pfam" id="PF00702">
    <property type="entry name" value="Hydrolase"/>
    <property type="match status" value="1"/>
</dbReference>
<dbReference type="GO" id="GO:0016787">
    <property type="term" value="F:hydrolase activity"/>
    <property type="evidence" value="ECO:0007669"/>
    <property type="project" value="UniProtKB-KW"/>
</dbReference>
<dbReference type="EMBL" id="OAOP01000002">
    <property type="protein sequence ID" value="SNX68758.1"/>
    <property type="molecule type" value="Genomic_DNA"/>
</dbReference>
<dbReference type="SFLD" id="SFLDS00003">
    <property type="entry name" value="Haloacid_Dehalogenase"/>
    <property type="match status" value="1"/>
</dbReference>
<dbReference type="Gene3D" id="1.10.150.240">
    <property type="entry name" value="Putative phosphatase, domain 2"/>
    <property type="match status" value="1"/>
</dbReference>
<dbReference type="AlphaFoldDB" id="A0A285CNY1"/>
<evidence type="ECO:0000313" key="3">
    <source>
        <dbReference type="Proteomes" id="UP000219546"/>
    </source>
</evidence>
<dbReference type="InterPro" id="IPR023198">
    <property type="entry name" value="PGP-like_dom2"/>
</dbReference>
<gene>
    <name evidence="2" type="ORF">SAMN05877753_102712</name>
</gene>
<dbReference type="RefSeq" id="WP_097157864.1">
    <property type="nucleotide sequence ID" value="NZ_JBEPMQ010000001.1"/>
</dbReference>
<evidence type="ECO:0000313" key="2">
    <source>
        <dbReference type="EMBL" id="SNX68758.1"/>
    </source>
</evidence>
<dbReference type="SUPFAM" id="SSF56784">
    <property type="entry name" value="HAD-like"/>
    <property type="match status" value="1"/>
</dbReference>
<keyword evidence="1 2" id="KW-0378">Hydrolase</keyword>
<keyword evidence="3" id="KW-1185">Reference proteome</keyword>
<sequence>MQKYWITFDLDGTLMQNPFVEWVFPEIVTTVLENTEKPLNVLDEIVGEHHRRMEGNHILAAYDWDHIVSQYLELHQISVEMNIEELVKKHSIHPKVYLLEDSVINVLTRLKEKGYLLAAATNGYLKYQAPVMDALGLSDHFDFVITPEMVGFAKPDVQMLEILKNKGKVVAHVGDRIDHDVKLAKNAGVPSFFIYRRLPDSLKGMHPNKRIQAPACLELLAEKWKRETKGRLGQLPKELIPDAVICSMDELDQCINGRIKR</sequence>
<dbReference type="PANTHER" id="PTHR43316:SF8">
    <property type="entry name" value="HAD FAMILY HYDROLASE"/>
    <property type="match status" value="1"/>
</dbReference>
<dbReference type="InterPro" id="IPR051540">
    <property type="entry name" value="S-2-haloacid_dehalogenase"/>
</dbReference>
<dbReference type="InterPro" id="IPR023214">
    <property type="entry name" value="HAD_sf"/>
</dbReference>
<dbReference type="SFLD" id="SFLDG01129">
    <property type="entry name" value="C1.5:_HAD__Beta-PGM__Phosphata"/>
    <property type="match status" value="1"/>
</dbReference>
<protein>
    <submittedName>
        <fullName evidence="2">HAD superfamily hydrolase (TIGR01549 family)</fullName>
    </submittedName>
</protein>
<dbReference type="OrthoDB" id="25198at2"/>
<dbReference type="PRINTS" id="PR00413">
    <property type="entry name" value="HADHALOGNASE"/>
</dbReference>
<dbReference type="NCBIfam" id="TIGR01549">
    <property type="entry name" value="HAD-SF-IA-v1"/>
    <property type="match status" value="1"/>
</dbReference>
<evidence type="ECO:0000256" key="1">
    <source>
        <dbReference type="ARBA" id="ARBA00022801"/>
    </source>
</evidence>
<reference evidence="2 3" key="1">
    <citation type="submission" date="2017-08" db="EMBL/GenBank/DDBJ databases">
        <authorList>
            <person name="de Groot N.N."/>
        </authorList>
    </citation>
    <scope>NUCLEOTIDE SEQUENCE [LARGE SCALE GENOMIC DNA]</scope>
    <source>
        <strain evidence="2 3">JC228</strain>
    </source>
</reference>
<dbReference type="Proteomes" id="UP000219546">
    <property type="component" value="Unassembled WGS sequence"/>
</dbReference>